<evidence type="ECO:0000313" key="3">
    <source>
        <dbReference type="Proteomes" id="UP000187404"/>
    </source>
</evidence>
<organism evidence="2 3">
    <name type="scientific">Hornefia porci</name>
    <dbReference type="NCBI Taxonomy" id="2652292"/>
    <lineage>
        <taxon>Bacteria</taxon>
        <taxon>Bacillati</taxon>
        <taxon>Bacillota</taxon>
        <taxon>Clostridia</taxon>
        <taxon>Peptostreptococcales</taxon>
        <taxon>Anaerovoracaceae</taxon>
        <taxon>Hornefia</taxon>
    </lineage>
</organism>
<protein>
    <submittedName>
        <fullName evidence="2">Uncharacterized protein</fullName>
    </submittedName>
</protein>
<keyword evidence="1" id="KW-1133">Transmembrane helix</keyword>
<accession>A0A1Q9JIZ2</accession>
<dbReference type="EMBL" id="MJIE01000001">
    <property type="protein sequence ID" value="OLR56192.1"/>
    <property type="molecule type" value="Genomic_DNA"/>
</dbReference>
<dbReference type="AlphaFoldDB" id="A0A1Q9JIZ2"/>
<sequence>MQKLYRKQGPDIYIHFKPLVLLLTAVALILLILIYANGVMTNQKQERLTMENLTQRQAVGLVLLDEEAELPGTKEARAVVDEYERKQEIKQQKWLAAQKKRVAAAKAAAKKKAEKKAREEERKKILQIAKANTRRTYSGTYNGAVLSRSAGTVMGPSGKETYYNLDMSTCVRIMRGMGFSASQYPYKVRSDGVKTLGGYVMCAANLSLRPRGSYIMTSLGVGIVVDTGGFASRNPTQLDICVNW</sequence>
<gene>
    <name evidence="2" type="ORF">BHK98_09005</name>
</gene>
<keyword evidence="3" id="KW-1185">Reference proteome</keyword>
<dbReference type="OrthoDB" id="2080739at2"/>
<dbReference type="STRING" id="1261640.BHK98_09005"/>
<keyword evidence="1" id="KW-0472">Membrane</keyword>
<evidence type="ECO:0000256" key="1">
    <source>
        <dbReference type="SAM" id="Phobius"/>
    </source>
</evidence>
<proteinExistence type="predicted"/>
<dbReference type="RefSeq" id="WP_075713575.1">
    <property type="nucleotide sequence ID" value="NZ_MJIE01000001.1"/>
</dbReference>
<dbReference type="Proteomes" id="UP000187404">
    <property type="component" value="Unassembled WGS sequence"/>
</dbReference>
<feature type="transmembrane region" description="Helical" evidence="1">
    <location>
        <begin position="12"/>
        <end position="36"/>
    </location>
</feature>
<reference evidence="2 3" key="1">
    <citation type="journal article" date="2016" name="Appl. Environ. Microbiol.">
        <title>Function and Phylogeny of Bacterial Butyryl Coenzyme A:Acetate Transferases and Their Diversity in the Proximal Colon of Swine.</title>
        <authorList>
            <person name="Trachsel J."/>
            <person name="Bayles D.O."/>
            <person name="Looft T."/>
            <person name="Levine U.Y."/>
            <person name="Allen H.K."/>
        </authorList>
    </citation>
    <scope>NUCLEOTIDE SEQUENCE [LARGE SCALE GENOMIC DNA]</scope>
    <source>
        <strain evidence="2 3">68-3-10</strain>
    </source>
</reference>
<evidence type="ECO:0000313" key="2">
    <source>
        <dbReference type="EMBL" id="OLR56192.1"/>
    </source>
</evidence>
<name>A0A1Q9JIZ2_9FIRM</name>
<comment type="caution">
    <text evidence="2">The sequence shown here is derived from an EMBL/GenBank/DDBJ whole genome shotgun (WGS) entry which is preliminary data.</text>
</comment>
<keyword evidence="1" id="KW-0812">Transmembrane</keyword>